<dbReference type="Pfam" id="PF13286">
    <property type="entry name" value="HD_assoc"/>
    <property type="match status" value="1"/>
</dbReference>
<evidence type="ECO:0000259" key="3">
    <source>
        <dbReference type="PROSITE" id="PS51831"/>
    </source>
</evidence>
<feature type="domain" description="HD" evidence="3">
    <location>
        <begin position="60"/>
        <end position="244"/>
    </location>
</feature>
<dbReference type="Gene3D" id="1.10.3210.10">
    <property type="entry name" value="Hypothetical protein af1432"/>
    <property type="match status" value="1"/>
</dbReference>
<evidence type="ECO:0000313" key="4">
    <source>
        <dbReference type="EMBL" id="BBO86149.1"/>
    </source>
</evidence>
<proteinExistence type="predicted"/>
<dbReference type="KEGG" id="dov:DSCO28_67150"/>
<dbReference type="InterPro" id="IPR003607">
    <property type="entry name" value="HD/PDEase_dom"/>
</dbReference>
<dbReference type="InterPro" id="IPR006674">
    <property type="entry name" value="HD_domain"/>
</dbReference>
<dbReference type="EMBL" id="AP021876">
    <property type="protein sequence ID" value="BBO86149.1"/>
    <property type="molecule type" value="Genomic_DNA"/>
</dbReference>
<dbReference type="NCBIfam" id="NF003701">
    <property type="entry name" value="PRK05318.1"/>
    <property type="match status" value="1"/>
</dbReference>
<accession>A0A5K8A0R1</accession>
<dbReference type="NCBIfam" id="NF041026">
    <property type="entry name" value="antiphage_dGTPase"/>
    <property type="match status" value="1"/>
</dbReference>
<dbReference type="InterPro" id="IPR006261">
    <property type="entry name" value="dGTPase"/>
</dbReference>
<dbReference type="Proteomes" id="UP000425960">
    <property type="component" value="Chromosome"/>
</dbReference>
<reference evidence="4 5" key="1">
    <citation type="submission" date="2019-11" db="EMBL/GenBank/DDBJ databases">
        <title>Comparative genomics of hydrocarbon-degrading Desulfosarcina strains.</title>
        <authorList>
            <person name="Watanabe M."/>
            <person name="Kojima H."/>
            <person name="Fukui M."/>
        </authorList>
    </citation>
    <scope>NUCLEOTIDE SEQUENCE [LARGE SCALE GENOMIC DNA]</scope>
    <source>
        <strain evidence="4 5">28bB2T</strain>
    </source>
</reference>
<dbReference type="InterPro" id="IPR026875">
    <property type="entry name" value="PHydrolase_assoc_dom"/>
</dbReference>
<dbReference type="GO" id="GO:0008832">
    <property type="term" value="F:dGTPase activity"/>
    <property type="evidence" value="ECO:0007669"/>
    <property type="project" value="TreeGrafter"/>
</dbReference>
<feature type="region of interest" description="Disordered" evidence="2">
    <location>
        <begin position="1"/>
        <end position="26"/>
    </location>
</feature>
<keyword evidence="1 4" id="KW-0378">Hydrolase</keyword>
<evidence type="ECO:0000313" key="5">
    <source>
        <dbReference type="Proteomes" id="UP000425960"/>
    </source>
</evidence>
<dbReference type="PROSITE" id="PS51831">
    <property type="entry name" value="HD"/>
    <property type="match status" value="1"/>
</dbReference>
<name>A0A5K8A0R1_9BACT</name>
<dbReference type="InterPro" id="IPR050135">
    <property type="entry name" value="dGTPase-like"/>
</dbReference>
<sequence>MNSKHEEFMERKIPEEPRPNDWRSPYSRDKARIIHGSGFRRLQGKTQVMGAGEGDFHRTRLTHSIEVNQIGLGLFEGIKKRDDIKIPELLVPFLKNGHPVVSAACYGHDLGHPPFGHGGERALHIKMKNNGGFEGNAQTIRLMAKLEKYYEHKGINPTRRVLLSLLKYPVDFVDYPQSDQKKNKPPKCYYDCEKEMVDWCLEKFSSNDKNIFKELKEVGPGKIKPVHMSFDASIMECADDIAYCTHDLEDIVARGLVTREMLMDKVSDFCKNKENFKDCEVYITEKDFEELFKGSHSRKQTIGKFVNLLMTNTVIVENGSFEHPLLRFRLSISENLKRLTNFLRDEVTYQMVVEKPEIQMLERKGQRVINSLFKEFILAPEILIPHWDKMDQTDSKERRVCDYIAGMTDSFAAKIYHRLFTPGIGSSRDEL</sequence>
<dbReference type="NCBIfam" id="TIGR01353">
    <property type="entry name" value="dGTP_triPase"/>
    <property type="match status" value="1"/>
</dbReference>
<evidence type="ECO:0000256" key="1">
    <source>
        <dbReference type="ARBA" id="ARBA00022801"/>
    </source>
</evidence>
<gene>
    <name evidence="4" type="ORF">DSCO28_67150</name>
</gene>
<dbReference type="SMART" id="SM00471">
    <property type="entry name" value="HDc"/>
    <property type="match status" value="1"/>
</dbReference>
<evidence type="ECO:0000256" key="2">
    <source>
        <dbReference type="SAM" id="MobiDB-lite"/>
    </source>
</evidence>
<organism evidence="4 5">
    <name type="scientific">Desulfosarcina ovata subsp. sediminis</name>
    <dbReference type="NCBI Taxonomy" id="885957"/>
    <lineage>
        <taxon>Bacteria</taxon>
        <taxon>Pseudomonadati</taxon>
        <taxon>Thermodesulfobacteriota</taxon>
        <taxon>Desulfobacteria</taxon>
        <taxon>Desulfobacterales</taxon>
        <taxon>Desulfosarcinaceae</taxon>
        <taxon>Desulfosarcina</taxon>
    </lineage>
</organism>
<dbReference type="SUPFAM" id="SSF109604">
    <property type="entry name" value="HD-domain/PDEase-like"/>
    <property type="match status" value="1"/>
</dbReference>
<dbReference type="AlphaFoldDB" id="A0A5K8A0R1"/>
<dbReference type="GO" id="GO:0006203">
    <property type="term" value="P:dGTP catabolic process"/>
    <property type="evidence" value="ECO:0007669"/>
    <property type="project" value="TreeGrafter"/>
</dbReference>
<dbReference type="PANTHER" id="PTHR11373:SF32">
    <property type="entry name" value="DEOXYGUANOSINETRIPHOSPHATE TRIPHOSPHOHYDROLASE"/>
    <property type="match status" value="1"/>
</dbReference>
<dbReference type="PANTHER" id="PTHR11373">
    <property type="entry name" value="DEOXYNUCLEOSIDE TRIPHOSPHATE TRIPHOSPHOHYDROLASE"/>
    <property type="match status" value="1"/>
</dbReference>
<protein>
    <submittedName>
        <fullName evidence="4">Deoxyguanosinetriphosphate triphosphohydrolase-like protein 2</fullName>
    </submittedName>
</protein>